<keyword evidence="2" id="KW-1185">Reference proteome</keyword>
<comment type="caution">
    <text evidence="1">The sequence shown here is derived from an EMBL/GenBank/DDBJ whole genome shotgun (WGS) entry which is preliminary data.</text>
</comment>
<evidence type="ECO:0000313" key="2">
    <source>
        <dbReference type="Proteomes" id="UP000789706"/>
    </source>
</evidence>
<sequence>SKVFEGTNYARKTSRIEKYSKLSVIRKALRASSSSDIRMNYAKLTTANNSALRTSSSGDI</sequence>
<gene>
    <name evidence="1" type="ORF">DEBURN_LOCUS10702</name>
</gene>
<dbReference type="AlphaFoldDB" id="A0A9N9GVE1"/>
<feature type="non-terminal residue" evidence="1">
    <location>
        <position position="60"/>
    </location>
</feature>
<dbReference type="Proteomes" id="UP000789706">
    <property type="component" value="Unassembled WGS sequence"/>
</dbReference>
<protein>
    <submittedName>
        <fullName evidence="1">921_t:CDS:1</fullName>
    </submittedName>
</protein>
<reference evidence="1" key="1">
    <citation type="submission" date="2021-06" db="EMBL/GenBank/DDBJ databases">
        <authorList>
            <person name="Kallberg Y."/>
            <person name="Tangrot J."/>
            <person name="Rosling A."/>
        </authorList>
    </citation>
    <scope>NUCLEOTIDE SEQUENCE</scope>
    <source>
        <strain evidence="1">AZ414A</strain>
    </source>
</reference>
<evidence type="ECO:0000313" key="1">
    <source>
        <dbReference type="EMBL" id="CAG8629310.1"/>
    </source>
</evidence>
<dbReference type="OrthoDB" id="2443102at2759"/>
<proteinExistence type="predicted"/>
<dbReference type="EMBL" id="CAJVPK010003627">
    <property type="protein sequence ID" value="CAG8629310.1"/>
    <property type="molecule type" value="Genomic_DNA"/>
</dbReference>
<organism evidence="1 2">
    <name type="scientific">Diversispora eburnea</name>
    <dbReference type="NCBI Taxonomy" id="1213867"/>
    <lineage>
        <taxon>Eukaryota</taxon>
        <taxon>Fungi</taxon>
        <taxon>Fungi incertae sedis</taxon>
        <taxon>Mucoromycota</taxon>
        <taxon>Glomeromycotina</taxon>
        <taxon>Glomeromycetes</taxon>
        <taxon>Diversisporales</taxon>
        <taxon>Diversisporaceae</taxon>
        <taxon>Diversispora</taxon>
    </lineage>
</organism>
<accession>A0A9N9GVE1</accession>
<name>A0A9N9GVE1_9GLOM</name>